<feature type="domain" description="YbaK/aminoacyl-tRNA synthetase-associated" evidence="1">
    <location>
        <begin position="32"/>
        <end position="147"/>
    </location>
</feature>
<reference evidence="2 3" key="1">
    <citation type="journal article" date="2018" name="J. Microbiol.">
        <title>Leifsonia flava sp. nov., a novel actinobacterium isolated from the rhizosphere of Aquilegia viridiflora.</title>
        <authorList>
            <person name="Cai Y."/>
            <person name="Tao W.Z."/>
            <person name="Ma Y.J."/>
            <person name="Cheng J."/>
            <person name="Zhang M.Y."/>
            <person name="Zhang Y.X."/>
        </authorList>
    </citation>
    <scope>NUCLEOTIDE SEQUENCE [LARGE SCALE GENOMIC DNA]</scope>
    <source>
        <strain evidence="2 3">SYP-B2174</strain>
    </source>
</reference>
<dbReference type="InterPro" id="IPR007214">
    <property type="entry name" value="YbaK/aa-tRNA-synth-assoc-dom"/>
</dbReference>
<dbReference type="Proteomes" id="UP000298127">
    <property type="component" value="Unassembled WGS sequence"/>
</dbReference>
<dbReference type="AlphaFoldDB" id="A0A4Y9R793"/>
<dbReference type="CDD" id="cd04333">
    <property type="entry name" value="ProX_deacylase"/>
    <property type="match status" value="1"/>
</dbReference>
<dbReference type="SUPFAM" id="SSF55826">
    <property type="entry name" value="YbaK/ProRS associated domain"/>
    <property type="match status" value="1"/>
</dbReference>
<sequence length="162" mass="16663">MVDTSHPAVERVRAALAEHELTPDVTWFEVATPTALAAADAIGTTVGAIANSLVFTLDGEPLLVLTSGAHRVDTEWLGARLGGTIARATKEQVKDATGQTIGGVAPVGHPAPVRTVVDTALADYDTVWAAAGHAHTVFPTTFAELVRITGGEPSAVVAPPAR</sequence>
<evidence type="ECO:0000259" key="1">
    <source>
        <dbReference type="Pfam" id="PF04073"/>
    </source>
</evidence>
<dbReference type="EMBL" id="SPQZ01000001">
    <property type="protein sequence ID" value="TFV99998.1"/>
    <property type="molecule type" value="Genomic_DNA"/>
</dbReference>
<evidence type="ECO:0000313" key="3">
    <source>
        <dbReference type="Proteomes" id="UP000298127"/>
    </source>
</evidence>
<name>A0A4Y9R793_9MICO</name>
<accession>A0A4Y9R793</accession>
<keyword evidence="3" id="KW-1185">Reference proteome</keyword>
<comment type="caution">
    <text evidence="2">The sequence shown here is derived from an EMBL/GenBank/DDBJ whole genome shotgun (WGS) entry which is preliminary data.</text>
</comment>
<evidence type="ECO:0000313" key="2">
    <source>
        <dbReference type="EMBL" id="TFV99998.1"/>
    </source>
</evidence>
<dbReference type="Gene3D" id="3.90.960.10">
    <property type="entry name" value="YbaK/aminoacyl-tRNA synthetase-associated domain"/>
    <property type="match status" value="1"/>
</dbReference>
<dbReference type="InterPro" id="IPR036754">
    <property type="entry name" value="YbaK/aa-tRNA-synt-asso_dom_sf"/>
</dbReference>
<dbReference type="PANTHER" id="PTHR30411:SF1">
    <property type="entry name" value="CYTOPLASMIC PROTEIN"/>
    <property type="match status" value="1"/>
</dbReference>
<dbReference type="PANTHER" id="PTHR30411">
    <property type="entry name" value="CYTOPLASMIC PROTEIN"/>
    <property type="match status" value="1"/>
</dbReference>
<proteinExistence type="predicted"/>
<gene>
    <name evidence="2" type="ORF">E4M00_02040</name>
</gene>
<dbReference type="Pfam" id="PF04073">
    <property type="entry name" value="tRNA_edit"/>
    <property type="match status" value="1"/>
</dbReference>
<protein>
    <submittedName>
        <fullName evidence="2">YbaK/EbsC family protein</fullName>
    </submittedName>
</protein>
<dbReference type="RefSeq" id="WP_135118881.1">
    <property type="nucleotide sequence ID" value="NZ_SPQZ01000001.1"/>
</dbReference>
<organism evidence="2 3">
    <name type="scientific">Orlajensenia leifsoniae</name>
    <dbReference type="NCBI Taxonomy" id="2561933"/>
    <lineage>
        <taxon>Bacteria</taxon>
        <taxon>Bacillati</taxon>
        <taxon>Actinomycetota</taxon>
        <taxon>Actinomycetes</taxon>
        <taxon>Micrococcales</taxon>
        <taxon>Microbacteriaceae</taxon>
        <taxon>Orlajensenia</taxon>
    </lineage>
</organism>
<dbReference type="GO" id="GO:0002161">
    <property type="term" value="F:aminoacyl-tRNA deacylase activity"/>
    <property type="evidence" value="ECO:0007669"/>
    <property type="project" value="InterPro"/>
</dbReference>